<evidence type="ECO:0008006" key="5">
    <source>
        <dbReference type="Google" id="ProtNLM"/>
    </source>
</evidence>
<evidence type="ECO:0000313" key="4">
    <source>
        <dbReference type="EMBL" id="CAB4221298.1"/>
    </source>
</evidence>
<accession>A0A6J5QQH8</accession>
<evidence type="ECO:0000313" key="2">
    <source>
        <dbReference type="EMBL" id="CAB4165801.1"/>
    </source>
</evidence>
<dbReference type="EMBL" id="LR796758">
    <property type="protein sequence ID" value="CAB4163959.1"/>
    <property type="molecule type" value="Genomic_DNA"/>
</dbReference>
<dbReference type="EMBL" id="LR796776">
    <property type="protein sequence ID" value="CAB4165801.1"/>
    <property type="molecule type" value="Genomic_DNA"/>
</dbReference>
<name>A0A6J5QQH8_9CAUD</name>
<dbReference type="EMBL" id="LR797099">
    <property type="protein sequence ID" value="CAB4186969.1"/>
    <property type="molecule type" value="Genomic_DNA"/>
</dbReference>
<reference evidence="3" key="1">
    <citation type="submission" date="2020-05" db="EMBL/GenBank/DDBJ databases">
        <authorList>
            <person name="Chiriac C."/>
            <person name="Salcher M."/>
            <person name="Ghai R."/>
            <person name="Kavagutti S V."/>
        </authorList>
    </citation>
    <scope>NUCLEOTIDE SEQUENCE</scope>
</reference>
<dbReference type="EMBL" id="LR797502">
    <property type="protein sequence ID" value="CAB4221298.1"/>
    <property type="molecule type" value="Genomic_DNA"/>
</dbReference>
<organism evidence="3">
    <name type="scientific">uncultured Caudovirales phage</name>
    <dbReference type="NCBI Taxonomy" id="2100421"/>
    <lineage>
        <taxon>Viruses</taxon>
        <taxon>Duplodnaviria</taxon>
        <taxon>Heunggongvirae</taxon>
        <taxon>Uroviricota</taxon>
        <taxon>Caudoviricetes</taxon>
        <taxon>Peduoviridae</taxon>
        <taxon>Maltschvirus</taxon>
        <taxon>Maltschvirus maltsch</taxon>
    </lineage>
</organism>
<protein>
    <recommendedName>
        <fullName evidence="5">Sulfotransferase family</fullName>
    </recommendedName>
</protein>
<evidence type="ECO:0000313" key="3">
    <source>
        <dbReference type="EMBL" id="CAB4186969.1"/>
    </source>
</evidence>
<evidence type="ECO:0000313" key="1">
    <source>
        <dbReference type="EMBL" id="CAB4163959.1"/>
    </source>
</evidence>
<gene>
    <name evidence="3" type="ORF">UFOVP1146_315</name>
    <name evidence="4" type="ORF">UFOVP1638_250</name>
    <name evidence="1" type="ORF">UFOVP812_228</name>
    <name evidence="2" type="ORF">UFOVP818_337</name>
</gene>
<sequence>MKYIFVSGAPGSKWSSVVKNIYYSADIDSSDYSEERTYWHDASGTHDLMHLGVYWGPAMEFGDWFEQLDQHSREENEAEFDLPFTGTGVRIIKSHVFGYHIDYIKRTWPDCPIVIIDRSDDACLGWWVKCGEFKITYPLYRDYYKNLREMTAAIARENAGNRRAVSEHPGVIPETNRMLCRMLNIAQPPIEYYQDYITSDIKVTVL</sequence>
<proteinExistence type="predicted"/>